<keyword evidence="3" id="KW-0687">Ribonucleoprotein</keyword>
<proteinExistence type="inferred from homology"/>
<dbReference type="InterPro" id="IPR014722">
    <property type="entry name" value="Rib_uL2_dom2"/>
</dbReference>
<evidence type="ECO:0000313" key="5">
    <source>
        <dbReference type="EMBL" id="CAL5225362.1"/>
    </source>
</evidence>
<sequence>MFPKEKWKILRGDKVIITAGKDKGQTGIVTKVIRDERIPKVIVEGRNLNKRAIKRTADNPGGLISMESPLHYSNVMLADPVTGRPVRVGWRYLEDGTKVRISKGKLASGSIVPRPEILKQRRTPLPFQGTKDSGVPDALEVTYKPGDWPSALPVPDPATTIIAGRPTYLQARQQRTKNGSFFRGFSASALF</sequence>
<dbReference type="NCBIfam" id="TIGR01079">
    <property type="entry name" value="rplX_bact"/>
    <property type="match status" value="1"/>
</dbReference>
<evidence type="ECO:0000256" key="3">
    <source>
        <dbReference type="ARBA" id="ARBA00023274"/>
    </source>
</evidence>
<dbReference type="Gene3D" id="2.30.30.30">
    <property type="match status" value="1"/>
</dbReference>
<accession>A0ABP1G6F1</accession>
<dbReference type="InterPro" id="IPR008991">
    <property type="entry name" value="Translation_prot_SH3-like_sf"/>
</dbReference>
<evidence type="ECO:0000256" key="2">
    <source>
        <dbReference type="ARBA" id="ARBA00022980"/>
    </source>
</evidence>
<dbReference type="HAMAP" id="MF_01326_B">
    <property type="entry name" value="Ribosomal_uL24_B"/>
    <property type="match status" value="1"/>
</dbReference>
<dbReference type="Pfam" id="PF00467">
    <property type="entry name" value="KOW"/>
    <property type="match status" value="1"/>
</dbReference>
<keyword evidence="2" id="KW-0689">Ribosomal protein</keyword>
<dbReference type="InterPro" id="IPR003256">
    <property type="entry name" value="Ribosomal_uL24"/>
</dbReference>
<dbReference type="InterPro" id="IPR057264">
    <property type="entry name" value="Ribosomal_uL24_C"/>
</dbReference>
<evidence type="ECO:0000313" key="6">
    <source>
        <dbReference type="Proteomes" id="UP001497392"/>
    </source>
</evidence>
<comment type="similarity">
    <text evidence="1">Belongs to the universal ribosomal protein uL24 family.</text>
</comment>
<dbReference type="Proteomes" id="UP001497392">
    <property type="component" value="Unassembled WGS sequence"/>
</dbReference>
<feature type="domain" description="KOW" evidence="4">
    <location>
        <begin position="8"/>
        <end position="35"/>
    </location>
</feature>
<dbReference type="PANTHER" id="PTHR12903">
    <property type="entry name" value="MITOCHONDRIAL RIBOSOMAL PROTEIN L24"/>
    <property type="match status" value="1"/>
</dbReference>
<dbReference type="SUPFAM" id="SSF50104">
    <property type="entry name" value="Translation proteins SH3-like domain"/>
    <property type="match status" value="1"/>
</dbReference>
<dbReference type="InterPro" id="IPR005824">
    <property type="entry name" value="KOW"/>
</dbReference>
<organism evidence="5 6">
    <name type="scientific">Coccomyxa viridis</name>
    <dbReference type="NCBI Taxonomy" id="1274662"/>
    <lineage>
        <taxon>Eukaryota</taxon>
        <taxon>Viridiplantae</taxon>
        <taxon>Chlorophyta</taxon>
        <taxon>core chlorophytes</taxon>
        <taxon>Trebouxiophyceae</taxon>
        <taxon>Trebouxiophyceae incertae sedis</taxon>
        <taxon>Coccomyxaceae</taxon>
        <taxon>Coccomyxa</taxon>
    </lineage>
</organism>
<evidence type="ECO:0000256" key="1">
    <source>
        <dbReference type="ARBA" id="ARBA00010618"/>
    </source>
</evidence>
<comment type="caution">
    <text evidence="5">The sequence shown here is derived from an EMBL/GenBank/DDBJ whole genome shotgun (WGS) entry which is preliminary data.</text>
</comment>
<gene>
    <name evidence="5" type="primary">g8165</name>
    <name evidence="5" type="ORF">VP750_LOCUS7021</name>
</gene>
<reference evidence="5 6" key="1">
    <citation type="submission" date="2024-06" db="EMBL/GenBank/DDBJ databases">
        <authorList>
            <person name="Kraege A."/>
            <person name="Thomma B."/>
        </authorList>
    </citation>
    <scope>NUCLEOTIDE SEQUENCE [LARGE SCALE GENOMIC DNA]</scope>
</reference>
<dbReference type="Pfam" id="PF17136">
    <property type="entry name" value="ribosomal_L24"/>
    <property type="match status" value="1"/>
</dbReference>
<dbReference type="InterPro" id="IPR041988">
    <property type="entry name" value="Ribosomal_uL24_KOW"/>
</dbReference>
<dbReference type="CDD" id="cd06089">
    <property type="entry name" value="KOW_RPL26"/>
    <property type="match status" value="1"/>
</dbReference>
<keyword evidence="6" id="KW-1185">Reference proteome</keyword>
<name>A0ABP1G6F1_9CHLO</name>
<dbReference type="SMART" id="SM00739">
    <property type="entry name" value="KOW"/>
    <property type="match status" value="1"/>
</dbReference>
<protein>
    <submittedName>
        <fullName evidence="5">G8165 protein</fullName>
    </submittedName>
</protein>
<dbReference type="EMBL" id="CAXHTA020000012">
    <property type="protein sequence ID" value="CAL5225362.1"/>
    <property type="molecule type" value="Genomic_DNA"/>
</dbReference>
<evidence type="ECO:0000259" key="4">
    <source>
        <dbReference type="SMART" id="SM00739"/>
    </source>
</evidence>